<name>A0A0R0D5K0_9GAMM</name>
<evidence type="ECO:0000313" key="2">
    <source>
        <dbReference type="EMBL" id="KRG76901.1"/>
    </source>
</evidence>
<dbReference type="PANTHER" id="PTHR42951">
    <property type="entry name" value="METALLO-BETA-LACTAMASE DOMAIN-CONTAINING"/>
    <property type="match status" value="1"/>
</dbReference>
<dbReference type="InterPro" id="IPR001279">
    <property type="entry name" value="Metallo-B-lactamas"/>
</dbReference>
<comment type="caution">
    <text evidence="2">The sequence shown here is derived from an EMBL/GenBank/DDBJ whole genome shotgun (WGS) entry which is preliminary data.</text>
</comment>
<reference evidence="2 3" key="1">
    <citation type="submission" date="2015-05" db="EMBL/GenBank/DDBJ databases">
        <title>Genome sequencing and analysis of members of genus Stenotrophomonas.</title>
        <authorList>
            <person name="Patil P.P."/>
            <person name="Midha S."/>
            <person name="Patil P.B."/>
        </authorList>
    </citation>
    <scope>NUCLEOTIDE SEQUENCE [LARGE SCALE GENOMIC DNA]</scope>
    <source>
        <strain evidence="2 3">DSM 24757</strain>
    </source>
</reference>
<dbReference type="AlphaFoldDB" id="A0A0R0D5K0"/>
<evidence type="ECO:0000313" key="3">
    <source>
        <dbReference type="Proteomes" id="UP000050956"/>
    </source>
</evidence>
<dbReference type="PATRIC" id="fig|336566.3.peg.1195"/>
<dbReference type="Pfam" id="PF00753">
    <property type="entry name" value="Lactamase_B"/>
    <property type="match status" value="1"/>
</dbReference>
<protein>
    <recommendedName>
        <fullName evidence="1">Metallo-beta-lactamase domain-containing protein</fullName>
    </recommendedName>
</protein>
<dbReference type="NCBIfam" id="NF033105">
    <property type="entry name" value="bla_subclass_B3"/>
    <property type="match status" value="1"/>
</dbReference>
<dbReference type="InterPro" id="IPR036866">
    <property type="entry name" value="RibonucZ/Hydroxyglut_hydro"/>
</dbReference>
<dbReference type="STRING" id="336566.ABB30_08920"/>
<dbReference type="PANTHER" id="PTHR42951:SF17">
    <property type="entry name" value="METALLO-BETA-LACTAMASE DOMAIN-CONTAINING PROTEIN"/>
    <property type="match status" value="1"/>
</dbReference>
<dbReference type="EMBL" id="LDJM01000021">
    <property type="protein sequence ID" value="KRG76901.1"/>
    <property type="molecule type" value="Genomic_DNA"/>
</dbReference>
<sequence>MPTADNEHIAPCPDGMGVMDGWDRPAPPHRIHGNTWYVGTCGLTALLITSDQGHVVIDGASAAAGPLIAANIRALGFDPAQVRYLLNSHEHHDHAGGLAYLQQATGAPLLARQAAVASLRRGHGDRSDPQQLEPGSGFAPIGQVQAIADEHVVRVGGLAITVHATPGHTPGGTSFSWRSCEQGQCLSIAYTDSVSAISDAVYRYDQHPKAVADFRAGLQTLAAMPCDLHITPHPLASDLFARLQGQAPLRDPQACQRYAQVGQRGLERRLGEEAAGRKP</sequence>
<dbReference type="SMART" id="SM00849">
    <property type="entry name" value="Lactamase_B"/>
    <property type="match status" value="1"/>
</dbReference>
<keyword evidence="3" id="KW-1185">Reference proteome</keyword>
<evidence type="ECO:0000259" key="1">
    <source>
        <dbReference type="SMART" id="SM00849"/>
    </source>
</evidence>
<accession>A0A0R0D5K0</accession>
<dbReference type="Gene3D" id="3.60.15.10">
    <property type="entry name" value="Ribonuclease Z/Hydroxyacylglutathione hydrolase-like"/>
    <property type="match status" value="1"/>
</dbReference>
<dbReference type="InterPro" id="IPR050855">
    <property type="entry name" value="NDM-1-like"/>
</dbReference>
<organism evidence="2 3">
    <name type="scientific">Stenotrophomonas ginsengisoli</name>
    <dbReference type="NCBI Taxonomy" id="336566"/>
    <lineage>
        <taxon>Bacteria</taxon>
        <taxon>Pseudomonadati</taxon>
        <taxon>Pseudomonadota</taxon>
        <taxon>Gammaproteobacteria</taxon>
        <taxon>Lysobacterales</taxon>
        <taxon>Lysobacteraceae</taxon>
        <taxon>Stenotrophomonas</taxon>
    </lineage>
</organism>
<gene>
    <name evidence="2" type="ORF">ABB30_08920</name>
</gene>
<feature type="domain" description="Metallo-beta-lactamase" evidence="1">
    <location>
        <begin position="42"/>
        <end position="233"/>
    </location>
</feature>
<dbReference type="SUPFAM" id="SSF56281">
    <property type="entry name" value="Metallo-hydrolase/oxidoreductase"/>
    <property type="match status" value="1"/>
</dbReference>
<proteinExistence type="predicted"/>
<dbReference type="NCBIfam" id="NF012229">
    <property type="entry name" value="bla_class_B_core"/>
    <property type="match status" value="1"/>
</dbReference>
<dbReference type="Proteomes" id="UP000050956">
    <property type="component" value="Unassembled WGS sequence"/>
</dbReference>